<dbReference type="GeneID" id="28736278"/>
<organism evidence="2 3">
    <name type="scientific">Cyphellophora attinorum</name>
    <dbReference type="NCBI Taxonomy" id="1664694"/>
    <lineage>
        <taxon>Eukaryota</taxon>
        <taxon>Fungi</taxon>
        <taxon>Dikarya</taxon>
        <taxon>Ascomycota</taxon>
        <taxon>Pezizomycotina</taxon>
        <taxon>Eurotiomycetes</taxon>
        <taxon>Chaetothyriomycetidae</taxon>
        <taxon>Chaetothyriales</taxon>
        <taxon>Cyphellophoraceae</taxon>
        <taxon>Cyphellophora</taxon>
    </lineage>
</organism>
<evidence type="ECO:0000313" key="3">
    <source>
        <dbReference type="Proteomes" id="UP000038010"/>
    </source>
</evidence>
<dbReference type="Proteomes" id="UP000038010">
    <property type="component" value="Unassembled WGS sequence"/>
</dbReference>
<evidence type="ECO:0008006" key="4">
    <source>
        <dbReference type="Google" id="ProtNLM"/>
    </source>
</evidence>
<sequence>MTDALCGPSNALRSFQKHTQVDRTLQQDRLVGRQSPSQGFRSHDPRTGAIDADFHAFEHAPTNPFQFEQQPLQPAPPHFAQPNPVAAPAWAADFQRLQISNSPSPIPVQQFRTEAPLVRSQVNGGINGWHNEFMQHHGKGKQVAVPQHYSQAEPMYSPQPMYSTGMQPYSTFQQQPLSDVAMAPPVQNDQAITASFDAAFEEAMREMEIIQQEEHQHAQPQEGENQPQEQQQQIRIGSDAIDYTEQKSRTPEQASQDANDLARTAGELLNLVSHDTSDKFRNSAFLGLMRQLRDREVEVQNNDLQNTSTGMSSAGTAFTPVDTPMSQVTAHPPPVQEHQTSNKFDFPDLNNVYAPSQADLDTPDFPQSSWQPQPQPHRNASDADAMYSASSDPYPSGISGDLHPGGKWYPEQKSPRQGRAEPVVSWLPGTGSQGQA</sequence>
<evidence type="ECO:0000256" key="1">
    <source>
        <dbReference type="SAM" id="MobiDB-lite"/>
    </source>
</evidence>
<protein>
    <recommendedName>
        <fullName evidence="4">Peroxin 20</fullName>
    </recommendedName>
</protein>
<dbReference type="Gene3D" id="6.10.280.230">
    <property type="match status" value="1"/>
</dbReference>
<feature type="region of interest" description="Disordered" evidence="1">
    <location>
        <begin position="212"/>
        <end position="234"/>
    </location>
</feature>
<proteinExistence type="predicted"/>
<dbReference type="EMBL" id="LFJN01000001">
    <property type="protein sequence ID" value="KPI46019.1"/>
    <property type="molecule type" value="Genomic_DNA"/>
</dbReference>
<keyword evidence="3" id="KW-1185">Reference proteome</keyword>
<dbReference type="OrthoDB" id="5407351at2759"/>
<name>A0A0N0NSH8_9EURO</name>
<evidence type="ECO:0000313" key="2">
    <source>
        <dbReference type="EMBL" id="KPI46019.1"/>
    </source>
</evidence>
<dbReference type="VEuPathDB" id="FungiDB:AB675_427"/>
<gene>
    <name evidence="2" type="ORF">AB675_427</name>
</gene>
<dbReference type="RefSeq" id="XP_018005982.1">
    <property type="nucleotide sequence ID" value="XM_018144408.1"/>
</dbReference>
<dbReference type="STRING" id="1664694.A0A0N0NSH8"/>
<dbReference type="AlphaFoldDB" id="A0A0N0NSH8"/>
<comment type="caution">
    <text evidence="2">The sequence shown here is derived from an EMBL/GenBank/DDBJ whole genome shotgun (WGS) entry which is preliminary data.</text>
</comment>
<feature type="region of interest" description="Disordered" evidence="1">
    <location>
        <begin position="322"/>
        <end position="436"/>
    </location>
</feature>
<feature type="compositionally biased region" description="Low complexity" evidence="1">
    <location>
        <begin position="382"/>
        <end position="392"/>
    </location>
</feature>
<accession>A0A0N0NSH8</accession>
<feature type="compositionally biased region" description="Low complexity" evidence="1">
    <location>
        <begin position="218"/>
        <end position="233"/>
    </location>
</feature>
<reference evidence="2 3" key="1">
    <citation type="submission" date="2015-06" db="EMBL/GenBank/DDBJ databases">
        <title>Draft genome of the ant-associated black yeast Phialophora attae CBS 131958.</title>
        <authorList>
            <person name="Moreno L.F."/>
            <person name="Stielow B.J."/>
            <person name="de Hoog S."/>
            <person name="Vicente V.A."/>
            <person name="Weiss V.A."/>
            <person name="de Vries M."/>
            <person name="Cruz L.M."/>
            <person name="Souza E.M."/>
        </authorList>
    </citation>
    <scope>NUCLEOTIDE SEQUENCE [LARGE SCALE GENOMIC DNA]</scope>
    <source>
        <strain evidence="2 3">CBS 131958</strain>
    </source>
</reference>